<sequence>PTSVLVAAAPAAPPLQVDTLAVDSFSASIEELFRDVGSDISGNVNGPPLAP</sequence>
<dbReference type="EMBL" id="CAUOFW020000922">
    <property type="protein sequence ID" value="CAK9138853.1"/>
    <property type="molecule type" value="Genomic_DNA"/>
</dbReference>
<reference evidence="1 2" key="1">
    <citation type="submission" date="2024-02" db="EMBL/GenBank/DDBJ databases">
        <authorList>
            <person name="Vignale AGUSTIN F."/>
            <person name="Sosa J E."/>
            <person name="Modenutti C."/>
        </authorList>
    </citation>
    <scope>NUCLEOTIDE SEQUENCE [LARGE SCALE GENOMIC DNA]</scope>
</reference>
<organism evidence="1 2">
    <name type="scientific">Ilex paraguariensis</name>
    <name type="common">yerba mate</name>
    <dbReference type="NCBI Taxonomy" id="185542"/>
    <lineage>
        <taxon>Eukaryota</taxon>
        <taxon>Viridiplantae</taxon>
        <taxon>Streptophyta</taxon>
        <taxon>Embryophyta</taxon>
        <taxon>Tracheophyta</taxon>
        <taxon>Spermatophyta</taxon>
        <taxon>Magnoliopsida</taxon>
        <taxon>eudicotyledons</taxon>
        <taxon>Gunneridae</taxon>
        <taxon>Pentapetalae</taxon>
        <taxon>asterids</taxon>
        <taxon>campanulids</taxon>
        <taxon>Aquifoliales</taxon>
        <taxon>Aquifoliaceae</taxon>
        <taxon>Ilex</taxon>
    </lineage>
</organism>
<dbReference type="AlphaFoldDB" id="A0ABC8R888"/>
<proteinExistence type="predicted"/>
<name>A0ABC8R888_9AQUA</name>
<comment type="caution">
    <text evidence="1">The sequence shown here is derived from an EMBL/GenBank/DDBJ whole genome shotgun (WGS) entry which is preliminary data.</text>
</comment>
<accession>A0ABC8R888</accession>
<protein>
    <submittedName>
        <fullName evidence="1">Uncharacterized protein</fullName>
    </submittedName>
</protein>
<gene>
    <name evidence="1" type="ORF">ILEXP_LOCUS6207</name>
</gene>
<feature type="non-terminal residue" evidence="1">
    <location>
        <position position="1"/>
    </location>
</feature>
<dbReference type="Proteomes" id="UP001642360">
    <property type="component" value="Unassembled WGS sequence"/>
</dbReference>
<evidence type="ECO:0000313" key="2">
    <source>
        <dbReference type="Proteomes" id="UP001642360"/>
    </source>
</evidence>
<keyword evidence="2" id="KW-1185">Reference proteome</keyword>
<evidence type="ECO:0000313" key="1">
    <source>
        <dbReference type="EMBL" id="CAK9138853.1"/>
    </source>
</evidence>